<keyword evidence="1 5" id="KW-0963">Cytoplasm</keyword>
<dbReference type="InterPro" id="IPR020579">
    <property type="entry name" value="Exonuc_VII_lsu_C"/>
</dbReference>
<dbReference type="PANTHER" id="PTHR30008">
    <property type="entry name" value="EXODEOXYRIBONUCLEASE 7 LARGE SUBUNIT"/>
    <property type="match status" value="1"/>
</dbReference>
<dbReference type="GO" id="GO:0003676">
    <property type="term" value="F:nucleic acid binding"/>
    <property type="evidence" value="ECO:0007669"/>
    <property type="project" value="InterPro"/>
</dbReference>
<dbReference type="Pfam" id="PF02601">
    <property type="entry name" value="Exonuc_VII_L"/>
    <property type="match status" value="1"/>
</dbReference>
<reference evidence="10" key="2">
    <citation type="submission" date="2021-04" db="EMBL/GenBank/DDBJ databases">
        <authorList>
            <person name="Gilroy R."/>
        </authorList>
    </citation>
    <scope>NUCLEOTIDE SEQUENCE</scope>
    <source>
        <strain evidence="10">ChiHejej3B27-3195</strain>
    </source>
</reference>
<evidence type="ECO:0000313" key="10">
    <source>
        <dbReference type="EMBL" id="HIW99008.1"/>
    </source>
</evidence>
<dbReference type="CDD" id="cd04489">
    <property type="entry name" value="ExoVII_LU_OBF"/>
    <property type="match status" value="1"/>
</dbReference>
<feature type="region of interest" description="Disordered" evidence="7">
    <location>
        <begin position="1"/>
        <end position="40"/>
    </location>
</feature>
<evidence type="ECO:0000256" key="7">
    <source>
        <dbReference type="SAM" id="MobiDB-lite"/>
    </source>
</evidence>
<comment type="subunit">
    <text evidence="5">Heterooligomer composed of large and small subunits.</text>
</comment>
<feature type="region of interest" description="Disordered" evidence="7">
    <location>
        <begin position="457"/>
        <end position="476"/>
    </location>
</feature>
<evidence type="ECO:0000259" key="9">
    <source>
        <dbReference type="Pfam" id="PF13742"/>
    </source>
</evidence>
<dbReference type="GO" id="GO:0009318">
    <property type="term" value="C:exodeoxyribonuclease VII complex"/>
    <property type="evidence" value="ECO:0007669"/>
    <property type="project" value="UniProtKB-UniRule"/>
</dbReference>
<feature type="domain" description="OB-fold nucleic acid binding" evidence="9">
    <location>
        <begin position="47"/>
        <end position="138"/>
    </location>
</feature>
<dbReference type="NCBIfam" id="TIGR00237">
    <property type="entry name" value="xseA"/>
    <property type="match status" value="1"/>
</dbReference>
<dbReference type="GO" id="GO:0008855">
    <property type="term" value="F:exodeoxyribonuclease VII activity"/>
    <property type="evidence" value="ECO:0007669"/>
    <property type="project" value="UniProtKB-UniRule"/>
</dbReference>
<evidence type="ECO:0000313" key="11">
    <source>
        <dbReference type="Proteomes" id="UP000824151"/>
    </source>
</evidence>
<comment type="similarity">
    <text evidence="5 6">Belongs to the XseA family.</text>
</comment>
<evidence type="ECO:0000256" key="6">
    <source>
        <dbReference type="RuleBase" id="RU004355"/>
    </source>
</evidence>
<dbReference type="PANTHER" id="PTHR30008:SF0">
    <property type="entry name" value="EXODEOXYRIBONUCLEASE 7 LARGE SUBUNIT"/>
    <property type="match status" value="1"/>
</dbReference>
<dbReference type="AlphaFoldDB" id="A0A9D1URV0"/>
<name>A0A9D1URV0_9MICC</name>
<sequence>MASAADPTRAQQAGVPHPGAQQGQPAAQPSALPASAAETSAESPWPLSHFSRKLKAHIDRVHPTWVEGQLVEFTRRHGNAWMTLRDLEQEVSFSAVAWRQVASGLDGLVTQGSRVVALVKPNLYEKTGRLSLITAQMQPVGLGDLLARVEQLKRQLAAEGLFDPARKLPLPVLPRRIGLITGRDSDALKDIVRNTQARWSAAEFEIREVATQGSLAATEVAAALRELDEHHDVDVIVIARGGGALEEVILPFSDERLIRAVAQASTPVVSAIGHEADRPLLDEVADVRASTPTGSAKLLVIDEAQERQNLVQARSRMSQGVQRMLTREAEQLATLRSRPALSQPESMIDQRADDLRRLRRRSLLSASAAVTRAADWVVHARARVTSLSPQSTLDRGYAVVQAHRDPDAVDAAGQPVSRRGWEILREAGTVAAGVPLQIMVAEGELTAHVAGVVRARTDSHNPHHRDPSQHDPHRNA</sequence>
<keyword evidence="2 5" id="KW-0540">Nuclease</keyword>
<evidence type="ECO:0000256" key="3">
    <source>
        <dbReference type="ARBA" id="ARBA00022801"/>
    </source>
</evidence>
<dbReference type="Pfam" id="PF13742">
    <property type="entry name" value="tRNA_anti_2"/>
    <property type="match status" value="1"/>
</dbReference>
<dbReference type="EC" id="3.1.11.6" evidence="5"/>
<evidence type="ECO:0000256" key="5">
    <source>
        <dbReference type="HAMAP-Rule" id="MF_00378"/>
    </source>
</evidence>
<dbReference type="GO" id="GO:0005737">
    <property type="term" value="C:cytoplasm"/>
    <property type="evidence" value="ECO:0007669"/>
    <property type="project" value="UniProtKB-SubCell"/>
</dbReference>
<accession>A0A9D1URV0</accession>
<comment type="function">
    <text evidence="5">Bidirectionally degrades single-stranded DNA into large acid-insoluble oligonucleotides, which are then degraded further into small acid-soluble oligonucleotides.</text>
</comment>
<protein>
    <recommendedName>
        <fullName evidence="5">Exodeoxyribonuclease 7 large subunit</fullName>
        <ecNumber evidence="5">3.1.11.6</ecNumber>
    </recommendedName>
    <alternativeName>
        <fullName evidence="5">Exodeoxyribonuclease VII large subunit</fullName>
        <shortName evidence="5">Exonuclease VII large subunit</shortName>
    </alternativeName>
</protein>
<evidence type="ECO:0000256" key="4">
    <source>
        <dbReference type="ARBA" id="ARBA00022839"/>
    </source>
</evidence>
<keyword evidence="3 5" id="KW-0378">Hydrolase</keyword>
<dbReference type="GO" id="GO:0006308">
    <property type="term" value="P:DNA catabolic process"/>
    <property type="evidence" value="ECO:0007669"/>
    <property type="project" value="UniProtKB-UniRule"/>
</dbReference>
<comment type="caution">
    <text evidence="10">The sequence shown here is derived from an EMBL/GenBank/DDBJ whole genome shotgun (WGS) entry which is preliminary data.</text>
</comment>
<feature type="compositionally biased region" description="Low complexity" evidence="7">
    <location>
        <begin position="10"/>
        <end position="40"/>
    </location>
</feature>
<dbReference type="InterPro" id="IPR003753">
    <property type="entry name" value="Exonuc_VII_L"/>
</dbReference>
<evidence type="ECO:0000259" key="8">
    <source>
        <dbReference type="Pfam" id="PF02601"/>
    </source>
</evidence>
<dbReference type="InterPro" id="IPR025824">
    <property type="entry name" value="OB-fold_nuc-bd_dom"/>
</dbReference>
<dbReference type="HAMAP" id="MF_00378">
    <property type="entry name" value="Exonuc_7_L"/>
    <property type="match status" value="1"/>
</dbReference>
<comment type="subcellular location">
    <subcellularLocation>
        <location evidence="5 6">Cytoplasm</location>
    </subcellularLocation>
</comment>
<feature type="domain" description="Exonuclease VII large subunit C-terminal" evidence="8">
    <location>
        <begin position="161"/>
        <end position="372"/>
    </location>
</feature>
<comment type="catalytic activity">
    <reaction evidence="5 6">
        <text>Exonucleolytic cleavage in either 5'- to 3'- or 3'- to 5'-direction to yield nucleoside 5'-phosphates.</text>
        <dbReference type="EC" id="3.1.11.6"/>
    </reaction>
</comment>
<evidence type="ECO:0000256" key="1">
    <source>
        <dbReference type="ARBA" id="ARBA00022490"/>
    </source>
</evidence>
<organism evidence="10 11">
    <name type="scientific">Candidatus Nesterenkonia stercoripullorum</name>
    <dbReference type="NCBI Taxonomy" id="2838701"/>
    <lineage>
        <taxon>Bacteria</taxon>
        <taxon>Bacillati</taxon>
        <taxon>Actinomycetota</taxon>
        <taxon>Actinomycetes</taxon>
        <taxon>Micrococcales</taxon>
        <taxon>Micrococcaceae</taxon>
        <taxon>Nesterenkonia</taxon>
    </lineage>
</organism>
<reference evidence="10" key="1">
    <citation type="journal article" date="2021" name="PeerJ">
        <title>Extensive microbial diversity within the chicken gut microbiome revealed by metagenomics and culture.</title>
        <authorList>
            <person name="Gilroy R."/>
            <person name="Ravi A."/>
            <person name="Getino M."/>
            <person name="Pursley I."/>
            <person name="Horton D.L."/>
            <person name="Alikhan N.F."/>
            <person name="Baker D."/>
            <person name="Gharbi K."/>
            <person name="Hall N."/>
            <person name="Watson M."/>
            <person name="Adriaenssens E.M."/>
            <person name="Foster-Nyarko E."/>
            <person name="Jarju S."/>
            <person name="Secka A."/>
            <person name="Antonio M."/>
            <person name="Oren A."/>
            <person name="Chaudhuri R.R."/>
            <person name="La Ragione R."/>
            <person name="Hildebrand F."/>
            <person name="Pallen M.J."/>
        </authorList>
    </citation>
    <scope>NUCLEOTIDE SEQUENCE</scope>
    <source>
        <strain evidence="10">ChiHejej3B27-3195</strain>
    </source>
</reference>
<keyword evidence="4 5" id="KW-0269">Exonuclease</keyword>
<proteinExistence type="inferred from homology"/>
<dbReference type="EMBL" id="DXGD01000095">
    <property type="protein sequence ID" value="HIW99008.1"/>
    <property type="molecule type" value="Genomic_DNA"/>
</dbReference>
<dbReference type="Proteomes" id="UP000824151">
    <property type="component" value="Unassembled WGS sequence"/>
</dbReference>
<evidence type="ECO:0000256" key="2">
    <source>
        <dbReference type="ARBA" id="ARBA00022722"/>
    </source>
</evidence>
<gene>
    <name evidence="5" type="primary">xseA</name>
    <name evidence="10" type="ORF">H9871_02580</name>
</gene>